<comment type="similarity">
    <text evidence="1 2">Belongs to the plant LTP family.</text>
</comment>
<gene>
    <name evidence="5" type="ORF">HID58_058691</name>
</gene>
<evidence type="ECO:0000313" key="5">
    <source>
        <dbReference type="EMBL" id="KAH0882595.1"/>
    </source>
</evidence>
<evidence type="ECO:0000256" key="1">
    <source>
        <dbReference type="ARBA" id="ARBA00009748"/>
    </source>
</evidence>
<comment type="caution">
    <text evidence="5">The sequence shown here is derived from an EMBL/GenBank/DDBJ whole genome shotgun (WGS) entry which is preliminary data.</text>
</comment>
<accession>A0ABQ7ZRH4</accession>
<dbReference type="SUPFAM" id="SSF47699">
    <property type="entry name" value="Bifunctional inhibitor/lipid-transfer protein/seed storage 2S albumin"/>
    <property type="match status" value="2"/>
</dbReference>
<dbReference type="Proteomes" id="UP000824890">
    <property type="component" value="Unassembled WGS sequence"/>
</dbReference>
<dbReference type="Pfam" id="PF00234">
    <property type="entry name" value="Tryp_alpha_amyl"/>
    <property type="match status" value="2"/>
</dbReference>
<feature type="domain" description="Bifunctional inhibitor/plant lipid transfer protein/seed storage helical" evidence="4">
    <location>
        <begin position="179"/>
        <end position="249"/>
    </location>
</feature>
<dbReference type="PANTHER" id="PTHR33076">
    <property type="entry name" value="NON-SPECIFIC LIPID-TRANSFER PROTEIN 2-RELATED"/>
    <property type="match status" value="1"/>
</dbReference>
<evidence type="ECO:0000313" key="6">
    <source>
        <dbReference type="Proteomes" id="UP000824890"/>
    </source>
</evidence>
<dbReference type="InterPro" id="IPR016140">
    <property type="entry name" value="Bifunc_inhib/LTP/seed_store"/>
</dbReference>
<dbReference type="SMART" id="SM00499">
    <property type="entry name" value="AAI"/>
    <property type="match status" value="2"/>
</dbReference>
<evidence type="ECO:0000256" key="2">
    <source>
        <dbReference type="RuleBase" id="RU000628"/>
    </source>
</evidence>
<feature type="signal peptide" evidence="3">
    <location>
        <begin position="1"/>
        <end position="21"/>
    </location>
</feature>
<evidence type="ECO:0000256" key="3">
    <source>
        <dbReference type="SAM" id="SignalP"/>
    </source>
</evidence>
<dbReference type="CDD" id="cd01960">
    <property type="entry name" value="nsLTP1"/>
    <property type="match status" value="2"/>
</dbReference>
<comment type="function">
    <text evidence="2">Plant non-specific lipid-transfer proteins transfer phospholipids as well as galactolipids across membranes. May play a role in wax or cutin deposition in the cell walls of expanding epidermal cells and certain secretory tissues.</text>
</comment>
<dbReference type="InterPro" id="IPR000528">
    <property type="entry name" value="Plant_nsLTP"/>
</dbReference>
<keyword evidence="2" id="KW-0446">Lipid-binding</keyword>
<dbReference type="EMBL" id="JAGKQM010000014">
    <property type="protein sequence ID" value="KAH0882595.1"/>
    <property type="molecule type" value="Genomic_DNA"/>
</dbReference>
<sequence>MRNMAGLMKLACLIFACMIVAGPITSNAALSCGTVSGYVAPCIGYLAQNAPAVPTACCSGVTSLNNMARTTPDRQQACRCLVGAANALPTINVARAAGLPKACGVNIPYKISKTTNCNSKDCINDLKFCLTISRWIIPVQQCEMSGGRMKLMQTFNWHAWSWPCMIVAGPITSKAALSCGTVNTNVAACIGYLTVGPFPERAAPVIARTTPDRQQACRCLKTAASALGSGLNAGRAAGLPKACGVNVPFPISLLTPVHQLQQREISSVRMKLEWTLSML</sequence>
<keyword evidence="6" id="KW-1185">Reference proteome</keyword>
<dbReference type="PRINTS" id="PR00382">
    <property type="entry name" value="LIPIDTRNSFER"/>
</dbReference>
<dbReference type="PROSITE" id="PS51257">
    <property type="entry name" value="PROKAR_LIPOPROTEIN"/>
    <property type="match status" value="1"/>
</dbReference>
<protein>
    <recommendedName>
        <fullName evidence="2">Non-specific lipid-transfer protein</fullName>
    </recommendedName>
</protein>
<feature type="chain" id="PRO_5047323107" description="Non-specific lipid-transfer protein" evidence="3">
    <location>
        <begin position="22"/>
        <end position="279"/>
    </location>
</feature>
<keyword evidence="2" id="KW-0813">Transport</keyword>
<keyword evidence="3" id="KW-0732">Signal</keyword>
<evidence type="ECO:0000259" key="4">
    <source>
        <dbReference type="SMART" id="SM00499"/>
    </source>
</evidence>
<dbReference type="Gene3D" id="1.10.110.10">
    <property type="entry name" value="Plant lipid-transfer and hydrophobic proteins"/>
    <property type="match status" value="2"/>
</dbReference>
<organism evidence="5 6">
    <name type="scientific">Brassica napus</name>
    <name type="common">Rape</name>
    <dbReference type="NCBI Taxonomy" id="3708"/>
    <lineage>
        <taxon>Eukaryota</taxon>
        <taxon>Viridiplantae</taxon>
        <taxon>Streptophyta</taxon>
        <taxon>Embryophyta</taxon>
        <taxon>Tracheophyta</taxon>
        <taxon>Spermatophyta</taxon>
        <taxon>Magnoliopsida</taxon>
        <taxon>eudicotyledons</taxon>
        <taxon>Gunneridae</taxon>
        <taxon>Pentapetalae</taxon>
        <taxon>rosids</taxon>
        <taxon>malvids</taxon>
        <taxon>Brassicales</taxon>
        <taxon>Brassicaceae</taxon>
        <taxon>Brassiceae</taxon>
        <taxon>Brassica</taxon>
    </lineage>
</organism>
<name>A0ABQ7ZRH4_BRANA</name>
<feature type="domain" description="Bifunctional inhibitor/plant lipid transfer protein/seed storage helical" evidence="4">
    <location>
        <begin position="32"/>
        <end position="117"/>
    </location>
</feature>
<dbReference type="InterPro" id="IPR036312">
    <property type="entry name" value="Bifun_inhib/LTP/seed_sf"/>
</dbReference>
<reference evidence="5 6" key="1">
    <citation type="submission" date="2021-05" db="EMBL/GenBank/DDBJ databases">
        <title>Genome Assembly of Synthetic Allotetraploid Brassica napus Reveals Homoeologous Exchanges between Subgenomes.</title>
        <authorList>
            <person name="Davis J.T."/>
        </authorList>
    </citation>
    <scope>NUCLEOTIDE SEQUENCE [LARGE SCALE GENOMIC DNA]</scope>
    <source>
        <strain evidence="6">cv. Da-Ae</strain>
        <tissue evidence="5">Seedling</tissue>
    </source>
</reference>
<proteinExistence type="inferred from homology"/>